<dbReference type="GO" id="GO:0005912">
    <property type="term" value="C:adherens junction"/>
    <property type="evidence" value="ECO:0007669"/>
    <property type="project" value="TreeGrafter"/>
</dbReference>
<dbReference type="Pfam" id="PF00412">
    <property type="entry name" value="LIM"/>
    <property type="match status" value="3"/>
</dbReference>
<evidence type="ECO:0000256" key="6">
    <source>
        <dbReference type="PROSITE-ProRule" id="PRU00125"/>
    </source>
</evidence>
<dbReference type="SUPFAM" id="SSF57716">
    <property type="entry name" value="Glucocorticoid receptor-like (DNA-binding domain)"/>
    <property type="match status" value="3"/>
</dbReference>
<dbReference type="FunFam" id="2.10.110.10:FF:000037">
    <property type="entry name" value="LIM domain-containing protein 1"/>
    <property type="match status" value="1"/>
</dbReference>
<dbReference type="FunFam" id="2.10.110.10:FF:000028">
    <property type="entry name" value="LIM domain-containing protein 1"/>
    <property type="match status" value="1"/>
</dbReference>
<feature type="region of interest" description="Disordered" evidence="7">
    <location>
        <begin position="85"/>
        <end position="159"/>
    </location>
</feature>
<dbReference type="PANTHER" id="PTHR24219:SF8">
    <property type="entry name" value="AJUBA LIM PROTEIN"/>
    <property type="match status" value="1"/>
</dbReference>
<evidence type="ECO:0000256" key="7">
    <source>
        <dbReference type="SAM" id="MobiDB-lite"/>
    </source>
</evidence>
<keyword evidence="2 6" id="KW-0479">Metal-binding</keyword>
<evidence type="ECO:0000256" key="4">
    <source>
        <dbReference type="ARBA" id="ARBA00022833"/>
    </source>
</evidence>
<dbReference type="GeneID" id="113105710"/>
<evidence type="ECO:0000256" key="2">
    <source>
        <dbReference type="ARBA" id="ARBA00022723"/>
    </source>
</evidence>
<dbReference type="InterPro" id="IPR047245">
    <property type="entry name" value="Ajuba-like_LIM1"/>
</dbReference>
<dbReference type="InterPro" id="IPR001781">
    <property type="entry name" value="Znf_LIM"/>
</dbReference>
<gene>
    <name evidence="10" type="primary">ajuba</name>
</gene>
<keyword evidence="9" id="KW-1185">Reference proteome</keyword>
<organism evidence="9 10">
    <name type="scientific">Carassius auratus</name>
    <name type="common">Goldfish</name>
    <dbReference type="NCBI Taxonomy" id="7957"/>
    <lineage>
        <taxon>Eukaryota</taxon>
        <taxon>Metazoa</taxon>
        <taxon>Chordata</taxon>
        <taxon>Craniata</taxon>
        <taxon>Vertebrata</taxon>
        <taxon>Euteleostomi</taxon>
        <taxon>Actinopterygii</taxon>
        <taxon>Neopterygii</taxon>
        <taxon>Teleostei</taxon>
        <taxon>Ostariophysi</taxon>
        <taxon>Cypriniformes</taxon>
        <taxon>Cyprinidae</taxon>
        <taxon>Cyprininae</taxon>
        <taxon>Carassius</taxon>
    </lineage>
</organism>
<dbReference type="PANTHER" id="PTHR24219">
    <property type="entry name" value="LIM DOMAIN-CONTAINING PROTEIN JUB"/>
    <property type="match status" value="1"/>
</dbReference>
<feature type="domain" description="LIM zinc-binding" evidence="8">
    <location>
        <begin position="567"/>
        <end position="627"/>
    </location>
</feature>
<dbReference type="CDD" id="cd09355">
    <property type="entry name" value="LIM2_Ajuba_like"/>
    <property type="match status" value="1"/>
</dbReference>
<dbReference type="CDD" id="cd09352">
    <property type="entry name" value="LIM1_Ajuba_like"/>
    <property type="match status" value="1"/>
</dbReference>
<protein>
    <submittedName>
        <fullName evidence="10">LIM domain-containing protein ajuba</fullName>
    </submittedName>
</protein>
<dbReference type="Gene3D" id="2.10.110.10">
    <property type="entry name" value="Cysteine Rich Protein"/>
    <property type="match status" value="3"/>
</dbReference>
<evidence type="ECO:0000259" key="8">
    <source>
        <dbReference type="PROSITE" id="PS50023"/>
    </source>
</evidence>
<keyword evidence="4 6" id="KW-0862">Zinc</keyword>
<keyword evidence="5 6" id="KW-0440">LIM domain</keyword>
<evidence type="ECO:0000313" key="10">
    <source>
        <dbReference type="RefSeq" id="XP_026122740.1"/>
    </source>
</evidence>
<dbReference type="GO" id="GO:0001666">
    <property type="term" value="P:response to hypoxia"/>
    <property type="evidence" value="ECO:0007669"/>
    <property type="project" value="TreeGrafter"/>
</dbReference>
<dbReference type="GO" id="GO:0003714">
    <property type="term" value="F:transcription corepressor activity"/>
    <property type="evidence" value="ECO:0007669"/>
    <property type="project" value="TreeGrafter"/>
</dbReference>
<dbReference type="Proteomes" id="UP000515129">
    <property type="component" value="Chromosome 7"/>
</dbReference>
<dbReference type="CTD" id="84962"/>
<dbReference type="GO" id="GO:0035331">
    <property type="term" value="P:negative regulation of hippo signaling"/>
    <property type="evidence" value="ECO:0007669"/>
    <property type="project" value="TreeGrafter"/>
</dbReference>
<reference evidence="10" key="1">
    <citation type="submission" date="2025-08" db="UniProtKB">
        <authorList>
            <consortium name="RefSeq"/>
        </authorList>
    </citation>
    <scope>IDENTIFICATION</scope>
    <source>
        <strain evidence="10">Wakin</strain>
        <tissue evidence="10">Muscle</tissue>
    </source>
</reference>
<dbReference type="GO" id="GO:0000932">
    <property type="term" value="C:P-body"/>
    <property type="evidence" value="ECO:0007669"/>
    <property type="project" value="TreeGrafter"/>
</dbReference>
<evidence type="ECO:0000256" key="3">
    <source>
        <dbReference type="ARBA" id="ARBA00022737"/>
    </source>
</evidence>
<dbReference type="GO" id="GO:0046872">
    <property type="term" value="F:metal ion binding"/>
    <property type="evidence" value="ECO:0007669"/>
    <property type="project" value="UniProtKB-KW"/>
</dbReference>
<dbReference type="CDD" id="cd09438">
    <property type="entry name" value="LIM3_Ajuba_like"/>
    <property type="match status" value="1"/>
</dbReference>
<dbReference type="RefSeq" id="XP_026122740.1">
    <property type="nucleotide sequence ID" value="XM_026266955.1"/>
</dbReference>
<dbReference type="AlphaFoldDB" id="A0A6P6PQZ0"/>
<feature type="compositionally biased region" description="Basic and acidic residues" evidence="7">
    <location>
        <begin position="136"/>
        <end position="147"/>
    </location>
</feature>
<accession>A0A6P6PQZ0</accession>
<dbReference type="SMART" id="SM00132">
    <property type="entry name" value="LIM"/>
    <property type="match status" value="3"/>
</dbReference>
<feature type="region of interest" description="Disordered" evidence="7">
    <location>
        <begin position="26"/>
        <end position="50"/>
    </location>
</feature>
<dbReference type="OrthoDB" id="25414at2759"/>
<feature type="compositionally biased region" description="Pro residues" evidence="7">
    <location>
        <begin position="182"/>
        <end position="194"/>
    </location>
</feature>
<dbReference type="GO" id="GO:0005634">
    <property type="term" value="C:nucleus"/>
    <property type="evidence" value="ECO:0007669"/>
    <property type="project" value="TreeGrafter"/>
</dbReference>
<proteinExistence type="predicted"/>
<name>A0A6P6PQZ0_CARAU</name>
<sequence>MIVDRTFKNTMERFGSKLKQKLKLSDSGSVKFSKKKNDLANANNNSNNANNGTLAQISAPVSTSQFPLSSSSSVEVCGQSAGRPGKVAASQRIAPSNTTSATVPEDCGPGIEHHPSTLAPLRRRSPHQRASCYLPEVERGNSPRGECDPQGAYSPNSREALKQRRYSLELQQLVRRQQLLAQPPPLSSVPPPYPTHSSAARSSTVEPSFLHELERHKRLSLQEALFYKRLSSGGEPWDIGRPASLSHPPQRTHDSSIGGFFFPPAPALSPCSSFSLQESVLASPRSSFASSTASGGGGGGGSPMGSRCSSNRTSGISLGYDTRHTPVPTQQLQLSSTQVGGATFGQAYSIQVSGKTGAPPMEVWRDCLEGVSGVGGSAQDSRHSYPPALSTNTVTFHRAEPEWGPTDQRGSRGDGVGERARHSDLLGTRYQQELTRLLLRDAALEGEALFGGLTLKEQPLSATILSSSLSTPAPGGAPGTSLEDQLAGRESVSSVDRQEYFGTCVKCSKGVYGADNACQALDSLYHTRCFTCVSCGRTLRNKDFYNVNGSVYCKEDYMFSGFQEAAEKCSVCGHLILEQILQALGNSYHPGCFRCTVCSKALDGVPFTVDYLNNVYCVSDYNRQFAPKCAACLQPILPAEGSEEILRVVSMNKDYHFECYHCEECGKQLSDEPGSQCFPLDSHLLCHSCHMSRVGVTHNLPPHNTH</sequence>
<feature type="domain" description="LIM zinc-binding" evidence="8">
    <location>
        <begin position="628"/>
        <end position="696"/>
    </location>
</feature>
<dbReference type="PROSITE" id="PS50023">
    <property type="entry name" value="LIM_DOMAIN_2"/>
    <property type="match status" value="3"/>
</dbReference>
<evidence type="ECO:0000256" key="1">
    <source>
        <dbReference type="ARBA" id="ARBA00022491"/>
    </source>
</evidence>
<feature type="domain" description="LIM zinc-binding" evidence="8">
    <location>
        <begin position="502"/>
        <end position="563"/>
    </location>
</feature>
<keyword evidence="1" id="KW-0678">Repressor</keyword>
<feature type="compositionally biased region" description="Polar residues" evidence="7">
    <location>
        <begin position="195"/>
        <end position="205"/>
    </location>
</feature>
<dbReference type="GO" id="GO:0005667">
    <property type="term" value="C:transcription regulator complex"/>
    <property type="evidence" value="ECO:0007669"/>
    <property type="project" value="TreeGrafter"/>
</dbReference>
<feature type="compositionally biased region" description="Gly residues" evidence="7">
    <location>
        <begin position="294"/>
        <end position="303"/>
    </location>
</feature>
<dbReference type="InterPro" id="IPR047172">
    <property type="entry name" value="Ajuba-like"/>
</dbReference>
<evidence type="ECO:0000313" key="9">
    <source>
        <dbReference type="Proteomes" id="UP000515129"/>
    </source>
</evidence>
<feature type="region of interest" description="Disordered" evidence="7">
    <location>
        <begin position="287"/>
        <end position="321"/>
    </location>
</feature>
<feature type="compositionally biased region" description="Low complexity" evidence="7">
    <location>
        <begin position="40"/>
        <end position="50"/>
    </location>
</feature>
<dbReference type="KEGG" id="caua:113105710"/>
<dbReference type="InterPro" id="IPR047247">
    <property type="entry name" value="Ajuba-like_LIM2"/>
</dbReference>
<feature type="compositionally biased region" description="Polar residues" evidence="7">
    <location>
        <begin position="93"/>
        <end position="102"/>
    </location>
</feature>
<keyword evidence="3" id="KW-0677">Repeat</keyword>
<feature type="region of interest" description="Disordered" evidence="7">
    <location>
        <begin position="398"/>
        <end position="419"/>
    </location>
</feature>
<dbReference type="InterPro" id="IPR047248">
    <property type="entry name" value="Ajuba-like_LIM3"/>
</dbReference>
<feature type="region of interest" description="Disordered" evidence="7">
    <location>
        <begin position="182"/>
        <end position="205"/>
    </location>
</feature>
<feature type="compositionally biased region" description="Basic and acidic residues" evidence="7">
    <location>
        <begin position="409"/>
        <end position="419"/>
    </location>
</feature>
<dbReference type="GO" id="GO:0007010">
    <property type="term" value="P:cytoskeleton organization"/>
    <property type="evidence" value="ECO:0007669"/>
    <property type="project" value="TreeGrafter"/>
</dbReference>
<evidence type="ECO:0000256" key="5">
    <source>
        <dbReference type="ARBA" id="ARBA00023038"/>
    </source>
</evidence>